<evidence type="ECO:0000313" key="2">
    <source>
        <dbReference type="Proteomes" id="UP001157167"/>
    </source>
</evidence>
<dbReference type="Proteomes" id="UP001157167">
    <property type="component" value="Unassembled WGS sequence"/>
</dbReference>
<protein>
    <recommendedName>
        <fullName evidence="3">MarR family transcriptional regulator</fullName>
    </recommendedName>
</protein>
<organism evidence="1 2">
    <name type="scientific">Zoogloea oryzae</name>
    <dbReference type="NCBI Taxonomy" id="310767"/>
    <lineage>
        <taxon>Bacteria</taxon>
        <taxon>Pseudomonadati</taxon>
        <taxon>Pseudomonadota</taxon>
        <taxon>Betaproteobacteria</taxon>
        <taxon>Rhodocyclales</taxon>
        <taxon>Zoogloeaceae</taxon>
        <taxon>Zoogloea</taxon>
    </lineage>
</organism>
<evidence type="ECO:0008006" key="3">
    <source>
        <dbReference type="Google" id="ProtNLM"/>
    </source>
</evidence>
<dbReference type="EMBL" id="BSPX01000007">
    <property type="protein sequence ID" value="GLT21358.1"/>
    <property type="molecule type" value="Genomic_DNA"/>
</dbReference>
<keyword evidence="2" id="KW-1185">Reference proteome</keyword>
<accession>A0ABQ6F727</accession>
<sequence length="115" mass="12598">MFPPDLDLSLRTFTSPPTTTGPVRFDWLQAVVQIAGRSKALHVAVLLAWLAAHRGRPDVRVTRRHMALWSLSRDACGDALRLLRGHGLVLVWSAPGRARVVVLTEPGSDTPLTIS</sequence>
<evidence type="ECO:0000313" key="1">
    <source>
        <dbReference type="EMBL" id="GLT21358.1"/>
    </source>
</evidence>
<gene>
    <name evidence="1" type="ORF">GCM10007933_08100</name>
</gene>
<name>A0ABQ6F727_9RHOO</name>
<comment type="caution">
    <text evidence="1">The sequence shown here is derived from an EMBL/GenBank/DDBJ whole genome shotgun (WGS) entry which is preliminary data.</text>
</comment>
<reference evidence="2" key="1">
    <citation type="journal article" date="2019" name="Int. J. Syst. Evol. Microbiol.">
        <title>The Global Catalogue of Microorganisms (GCM) 10K type strain sequencing project: providing services to taxonomists for standard genome sequencing and annotation.</title>
        <authorList>
            <consortium name="The Broad Institute Genomics Platform"/>
            <consortium name="The Broad Institute Genome Sequencing Center for Infectious Disease"/>
            <person name="Wu L."/>
            <person name="Ma J."/>
        </authorList>
    </citation>
    <scope>NUCLEOTIDE SEQUENCE [LARGE SCALE GENOMIC DNA]</scope>
    <source>
        <strain evidence="2">NBRC 102407</strain>
    </source>
</reference>
<proteinExistence type="predicted"/>